<evidence type="ECO:0000313" key="10">
    <source>
        <dbReference type="Proteomes" id="UP000032221"/>
    </source>
</evidence>
<evidence type="ECO:0000256" key="1">
    <source>
        <dbReference type="ARBA" id="ARBA00004651"/>
    </source>
</evidence>
<comment type="subcellular location">
    <subcellularLocation>
        <location evidence="1">Cell membrane</location>
        <topology evidence="1">Multi-pass membrane protein</topology>
    </subcellularLocation>
</comment>
<dbReference type="Pfam" id="PF03591">
    <property type="entry name" value="AzlC"/>
    <property type="match status" value="1"/>
</dbReference>
<dbReference type="Proteomes" id="UP000032221">
    <property type="component" value="Unassembled WGS sequence"/>
</dbReference>
<dbReference type="EMBL" id="JXST01000005">
    <property type="protein sequence ID" value="KIU17983.1"/>
    <property type="molecule type" value="Genomic_DNA"/>
</dbReference>
<proteinExistence type="inferred from homology"/>
<evidence type="ECO:0000256" key="6">
    <source>
        <dbReference type="ARBA" id="ARBA00022989"/>
    </source>
</evidence>
<dbReference type="PANTHER" id="PTHR34979">
    <property type="entry name" value="INNER MEMBRANE PROTEIN YGAZ"/>
    <property type="match status" value="1"/>
</dbReference>
<keyword evidence="5 8" id="KW-0812">Transmembrane</keyword>
<keyword evidence="7 8" id="KW-0472">Membrane</keyword>
<feature type="transmembrane region" description="Helical" evidence="8">
    <location>
        <begin position="64"/>
        <end position="88"/>
    </location>
</feature>
<reference evidence="9 10" key="1">
    <citation type="submission" date="2015-01" db="EMBL/GenBank/DDBJ databases">
        <title>Genome sequence of Mycobacterium llatzerense and Mycobacterium immunogenum recovered from brain abscess.</title>
        <authorList>
            <person name="Greninger A.L."/>
            <person name="Langelier C."/>
            <person name="Cunningham G."/>
            <person name="Chiu C.Y."/>
            <person name="Miller S."/>
        </authorList>
    </citation>
    <scope>NUCLEOTIDE SEQUENCE [LARGE SCALE GENOMIC DNA]</scope>
    <source>
        <strain evidence="9 10">CLUC14</strain>
    </source>
</reference>
<evidence type="ECO:0000256" key="4">
    <source>
        <dbReference type="ARBA" id="ARBA00022475"/>
    </source>
</evidence>
<dbReference type="GO" id="GO:1903785">
    <property type="term" value="P:L-valine transmembrane transport"/>
    <property type="evidence" value="ECO:0007669"/>
    <property type="project" value="TreeGrafter"/>
</dbReference>
<gene>
    <name evidence="9" type="ORF">TL10_04780</name>
</gene>
<name>A0A0D1J8R0_9MYCO</name>
<feature type="transmembrane region" description="Helical" evidence="8">
    <location>
        <begin position="31"/>
        <end position="52"/>
    </location>
</feature>
<dbReference type="PATRIC" id="fig|280871.6.peg.977"/>
<evidence type="ECO:0000256" key="3">
    <source>
        <dbReference type="ARBA" id="ARBA00022448"/>
    </source>
</evidence>
<feature type="transmembrane region" description="Helical" evidence="8">
    <location>
        <begin position="194"/>
        <end position="225"/>
    </location>
</feature>
<keyword evidence="10" id="KW-1185">Reference proteome</keyword>
<evidence type="ECO:0000256" key="5">
    <source>
        <dbReference type="ARBA" id="ARBA00022692"/>
    </source>
</evidence>
<evidence type="ECO:0000313" key="9">
    <source>
        <dbReference type="EMBL" id="KIU17983.1"/>
    </source>
</evidence>
<evidence type="ECO:0000256" key="7">
    <source>
        <dbReference type="ARBA" id="ARBA00023136"/>
    </source>
</evidence>
<protein>
    <submittedName>
        <fullName evidence="9">Branched-chain amino acid transporter AzlC</fullName>
    </submittedName>
</protein>
<evidence type="ECO:0000256" key="8">
    <source>
        <dbReference type="SAM" id="Phobius"/>
    </source>
</evidence>
<evidence type="ECO:0000256" key="2">
    <source>
        <dbReference type="ARBA" id="ARBA00010735"/>
    </source>
</evidence>
<keyword evidence="6 8" id="KW-1133">Transmembrane helix</keyword>
<comment type="caution">
    <text evidence="9">The sequence shown here is derived from an EMBL/GenBank/DDBJ whole genome shotgun (WGS) entry which is preliminary data.</text>
</comment>
<dbReference type="STRING" id="280871.TL10_04780"/>
<accession>A0A0D1J8R0</accession>
<feature type="transmembrane region" description="Helical" evidence="8">
    <location>
        <begin position="138"/>
        <end position="159"/>
    </location>
</feature>
<dbReference type="PANTHER" id="PTHR34979:SF1">
    <property type="entry name" value="INNER MEMBRANE PROTEIN YGAZ"/>
    <property type="match status" value="1"/>
</dbReference>
<sequence>MIVVMDALVVTSRKAEVAAGVRASLAAGLGMYPIGVAFGLLVVQAGLPWWVAPALSIACFAGSLELLLIGLIVAATPLATIALTAFLVNFRHVFYAFTFPLHVVRNRFARAYSVYTLVDEAYAVTAANPRGWTSWRLVSMQAAFQIYWVGGGLTGVLLGSMLPARIEGLEFALCALFVTLTLDACRSRDGVPSLLLAALSFSIAVVVAPHAALFVGLLLFIATLVARYALVRRQAVVDA</sequence>
<organism evidence="9 10">
    <name type="scientific">Mycolicibacterium llatzerense</name>
    <dbReference type="NCBI Taxonomy" id="280871"/>
    <lineage>
        <taxon>Bacteria</taxon>
        <taxon>Bacillati</taxon>
        <taxon>Actinomycetota</taxon>
        <taxon>Actinomycetes</taxon>
        <taxon>Mycobacteriales</taxon>
        <taxon>Mycobacteriaceae</taxon>
        <taxon>Mycolicibacterium</taxon>
    </lineage>
</organism>
<keyword evidence="3" id="KW-0813">Transport</keyword>
<dbReference type="GO" id="GO:0005886">
    <property type="term" value="C:plasma membrane"/>
    <property type="evidence" value="ECO:0007669"/>
    <property type="project" value="UniProtKB-SubCell"/>
</dbReference>
<keyword evidence="4" id="KW-1003">Cell membrane</keyword>
<dbReference type="InterPro" id="IPR011606">
    <property type="entry name" value="Brnchd-chn_aa_trnsp_permease"/>
</dbReference>
<comment type="similarity">
    <text evidence="2">Belongs to the AzlC family.</text>
</comment>
<dbReference type="AlphaFoldDB" id="A0A0D1J8R0"/>